<keyword evidence="10" id="KW-1133">Transmembrane helix</keyword>
<keyword evidence="7 12" id="KW-0863">Zinc-finger</keyword>
<dbReference type="InterPro" id="IPR013083">
    <property type="entry name" value="Znf_RING/FYVE/PHD"/>
</dbReference>
<feature type="region of interest" description="Disordered" evidence="13">
    <location>
        <begin position="90"/>
        <end position="133"/>
    </location>
</feature>
<dbReference type="EMBL" id="CAJNJA010043412">
    <property type="protein sequence ID" value="CAE7793448.1"/>
    <property type="molecule type" value="Genomic_DNA"/>
</dbReference>
<comment type="subcellular location">
    <subcellularLocation>
        <location evidence="2">Membrane</location>
        <topology evidence="2">Multi-pass membrane protein</topology>
    </subcellularLocation>
</comment>
<dbReference type="InterPro" id="IPR001841">
    <property type="entry name" value="Znf_RING"/>
</dbReference>
<evidence type="ECO:0000259" key="14">
    <source>
        <dbReference type="PROSITE" id="PS50089"/>
    </source>
</evidence>
<evidence type="ECO:0000256" key="8">
    <source>
        <dbReference type="ARBA" id="ARBA00022786"/>
    </source>
</evidence>
<evidence type="ECO:0000256" key="6">
    <source>
        <dbReference type="ARBA" id="ARBA00022723"/>
    </source>
</evidence>
<dbReference type="SMART" id="SM00184">
    <property type="entry name" value="RING"/>
    <property type="match status" value="1"/>
</dbReference>
<dbReference type="GO" id="GO:0061630">
    <property type="term" value="F:ubiquitin protein ligase activity"/>
    <property type="evidence" value="ECO:0007669"/>
    <property type="project" value="UniProtKB-EC"/>
</dbReference>
<evidence type="ECO:0000313" key="15">
    <source>
        <dbReference type="EMBL" id="CAE7793448.1"/>
    </source>
</evidence>
<dbReference type="Pfam" id="PF13639">
    <property type="entry name" value="zf-RING_2"/>
    <property type="match status" value="1"/>
</dbReference>
<gene>
    <name evidence="15" type="primary">Rlim</name>
    <name evidence="15" type="ORF">SNEC2469_LOCUS23329</name>
</gene>
<evidence type="ECO:0000256" key="9">
    <source>
        <dbReference type="ARBA" id="ARBA00022833"/>
    </source>
</evidence>
<dbReference type="GO" id="GO:0016020">
    <property type="term" value="C:membrane"/>
    <property type="evidence" value="ECO:0007669"/>
    <property type="project" value="UniProtKB-SubCell"/>
</dbReference>
<evidence type="ECO:0000256" key="7">
    <source>
        <dbReference type="ARBA" id="ARBA00022771"/>
    </source>
</evidence>
<feature type="region of interest" description="Disordered" evidence="13">
    <location>
        <begin position="259"/>
        <end position="314"/>
    </location>
</feature>
<dbReference type="GO" id="GO:0006511">
    <property type="term" value="P:ubiquitin-dependent protein catabolic process"/>
    <property type="evidence" value="ECO:0007669"/>
    <property type="project" value="TreeGrafter"/>
</dbReference>
<dbReference type="PANTHER" id="PTHR45977">
    <property type="entry name" value="TARGET OF ERK KINASE MPK-1"/>
    <property type="match status" value="1"/>
</dbReference>
<organism evidence="15 16">
    <name type="scientific">Symbiodinium necroappetens</name>
    <dbReference type="NCBI Taxonomy" id="1628268"/>
    <lineage>
        <taxon>Eukaryota</taxon>
        <taxon>Sar</taxon>
        <taxon>Alveolata</taxon>
        <taxon>Dinophyceae</taxon>
        <taxon>Suessiales</taxon>
        <taxon>Symbiodiniaceae</taxon>
        <taxon>Symbiodinium</taxon>
    </lineage>
</organism>
<evidence type="ECO:0000256" key="2">
    <source>
        <dbReference type="ARBA" id="ARBA00004141"/>
    </source>
</evidence>
<dbReference type="GO" id="GO:0016567">
    <property type="term" value="P:protein ubiquitination"/>
    <property type="evidence" value="ECO:0007669"/>
    <property type="project" value="TreeGrafter"/>
</dbReference>
<keyword evidence="6" id="KW-0479">Metal-binding</keyword>
<keyword evidence="9" id="KW-0862">Zinc</keyword>
<keyword evidence="8" id="KW-0833">Ubl conjugation pathway</keyword>
<dbReference type="SUPFAM" id="SSF57850">
    <property type="entry name" value="RING/U-box"/>
    <property type="match status" value="1"/>
</dbReference>
<dbReference type="OrthoDB" id="431675at2759"/>
<evidence type="ECO:0000256" key="13">
    <source>
        <dbReference type="SAM" id="MobiDB-lite"/>
    </source>
</evidence>
<name>A0A812YS55_9DINO</name>
<dbReference type="PROSITE" id="PS50089">
    <property type="entry name" value="ZF_RING_2"/>
    <property type="match status" value="1"/>
</dbReference>
<evidence type="ECO:0000313" key="16">
    <source>
        <dbReference type="Proteomes" id="UP000601435"/>
    </source>
</evidence>
<dbReference type="EC" id="2.3.2.27" evidence="3"/>
<evidence type="ECO:0000256" key="3">
    <source>
        <dbReference type="ARBA" id="ARBA00012483"/>
    </source>
</evidence>
<evidence type="ECO:0000256" key="1">
    <source>
        <dbReference type="ARBA" id="ARBA00000900"/>
    </source>
</evidence>
<feature type="domain" description="RING-type" evidence="14">
    <location>
        <begin position="335"/>
        <end position="376"/>
    </location>
</feature>
<dbReference type="Proteomes" id="UP000601435">
    <property type="component" value="Unassembled WGS sequence"/>
</dbReference>
<evidence type="ECO:0000256" key="4">
    <source>
        <dbReference type="ARBA" id="ARBA00022679"/>
    </source>
</evidence>
<reference evidence="15" key="1">
    <citation type="submission" date="2021-02" db="EMBL/GenBank/DDBJ databases">
        <authorList>
            <person name="Dougan E. K."/>
            <person name="Rhodes N."/>
            <person name="Thang M."/>
            <person name="Chan C."/>
        </authorList>
    </citation>
    <scope>NUCLEOTIDE SEQUENCE</scope>
</reference>
<evidence type="ECO:0000256" key="5">
    <source>
        <dbReference type="ARBA" id="ARBA00022692"/>
    </source>
</evidence>
<keyword evidence="5" id="KW-0812">Transmembrane</keyword>
<evidence type="ECO:0000256" key="11">
    <source>
        <dbReference type="ARBA" id="ARBA00023136"/>
    </source>
</evidence>
<dbReference type="PANTHER" id="PTHR45977:SF4">
    <property type="entry name" value="RING-TYPE DOMAIN-CONTAINING PROTEIN"/>
    <property type="match status" value="1"/>
</dbReference>
<accession>A0A812YS55</accession>
<dbReference type="GO" id="GO:0008270">
    <property type="term" value="F:zinc ion binding"/>
    <property type="evidence" value="ECO:0007669"/>
    <property type="project" value="UniProtKB-KW"/>
</dbReference>
<keyword evidence="4" id="KW-0808">Transferase</keyword>
<comment type="caution">
    <text evidence="15">The sequence shown here is derived from an EMBL/GenBank/DDBJ whole genome shotgun (WGS) entry which is preliminary data.</text>
</comment>
<protein>
    <recommendedName>
        <fullName evidence="3">RING-type E3 ubiquitin transferase</fullName>
        <ecNumber evidence="3">2.3.2.27</ecNumber>
    </recommendedName>
</protein>
<keyword evidence="11" id="KW-0472">Membrane</keyword>
<feature type="compositionally biased region" description="Pro residues" evidence="13">
    <location>
        <begin position="297"/>
        <end position="311"/>
    </location>
</feature>
<dbReference type="AlphaFoldDB" id="A0A812YS55"/>
<sequence>MDRELGTWLRSDATVIGPLKCLPGWGGVELLRRGLGGDQCGRLPQRCSARPLSVTSTQALSSAAGGQLSGAGSCLSRLLQTITSLQQAGDLPVHLPRPGRLDAASSTAWRPRRDLHPVSTTGESRGAPSAPSGDEALAIQLQFGDPIAALLPDVSLPIPASEHAGYSAFQRGGVDQALALALSLAETGSEDPDDLSANAPNFRAEARQRVQARRSASRRQPGINSRVNERDAAEPGAAGEPDDADGFYSRLWGLDVQTYNQDDRRPRRRQWQAHPSTTLTTPTVGGAGGSGSRPPRPRPSPPRTSPEPPVLPDVANSASTAIISFSPAEGPAEACAICCEQFVEADHLRLLPCLHRYHVQCIDRWLGQSQTCPICKHTIA</sequence>
<proteinExistence type="predicted"/>
<evidence type="ECO:0000256" key="12">
    <source>
        <dbReference type="PROSITE-ProRule" id="PRU00175"/>
    </source>
</evidence>
<evidence type="ECO:0000256" key="10">
    <source>
        <dbReference type="ARBA" id="ARBA00022989"/>
    </source>
</evidence>
<feature type="region of interest" description="Disordered" evidence="13">
    <location>
        <begin position="205"/>
        <end position="246"/>
    </location>
</feature>
<dbReference type="Gene3D" id="3.30.40.10">
    <property type="entry name" value="Zinc/RING finger domain, C3HC4 (zinc finger)"/>
    <property type="match status" value="1"/>
</dbReference>
<comment type="catalytic activity">
    <reaction evidence="1">
        <text>S-ubiquitinyl-[E2 ubiquitin-conjugating enzyme]-L-cysteine + [acceptor protein]-L-lysine = [E2 ubiquitin-conjugating enzyme]-L-cysteine + N(6)-ubiquitinyl-[acceptor protein]-L-lysine.</text>
        <dbReference type="EC" id="2.3.2.27"/>
    </reaction>
</comment>
<keyword evidence="16" id="KW-1185">Reference proteome</keyword>